<dbReference type="PRINTS" id="PR00412">
    <property type="entry name" value="EPOXHYDRLASE"/>
</dbReference>
<keyword evidence="1" id="KW-0472">Membrane</keyword>
<keyword evidence="1" id="KW-0812">Transmembrane</keyword>
<sequence length="438" mass="48555">MLLISRSSCRFKIDATLSYMPWTHLIELTDVRMPFCDVISNNNGGGGGGGDNHSCCCKIFYQTYGYGPTKLLLIIGLAGTHESWGPQVKGLTGTETPNDTESINLNTPYDNIDVDNNGGIEICAFDNRGMGRSSAPTKKSQYTTTIMAKDAIALMDHLGWVKAHVFGHSMGAMIACKLAAMVPNRILSLALLNVTGGGFECFPKIDRQMISIAVRFLKAKTPEQRADVDLDTHYTKEYLEEYVGPDTRRKFLYQEYVRNISSAGMQSNYGFEGQVNACWTHKMTSKEIDVIRSAGFLVSIIHGRYDVIAQISHARKLAVKLQPSARMVDLFGGHLVSHERPDEVNQALLKLIKASELNLNLHDWSNLPKKGTGTHLVGIQMPLSREDSERGSCFYLVVGMLGKLQSALMYLFGLFVVAFEYSQRVFRSLKTAKVTISV</sequence>
<feature type="domain" description="AB hydrolase-1" evidence="2">
    <location>
        <begin position="115"/>
        <end position="340"/>
    </location>
</feature>
<feature type="transmembrane region" description="Helical" evidence="1">
    <location>
        <begin position="394"/>
        <end position="419"/>
    </location>
</feature>
<dbReference type="Proteomes" id="UP000541444">
    <property type="component" value="Unassembled WGS sequence"/>
</dbReference>
<protein>
    <recommendedName>
        <fullName evidence="2">AB hydrolase-1 domain-containing protein</fullName>
    </recommendedName>
</protein>
<dbReference type="PANTHER" id="PTHR43433">
    <property type="entry name" value="HYDROLASE, ALPHA/BETA FOLD FAMILY PROTEIN"/>
    <property type="match status" value="1"/>
</dbReference>
<dbReference type="InterPro" id="IPR050471">
    <property type="entry name" value="AB_hydrolase"/>
</dbReference>
<evidence type="ECO:0000256" key="1">
    <source>
        <dbReference type="SAM" id="Phobius"/>
    </source>
</evidence>
<gene>
    <name evidence="3" type="ORF">GIB67_001583</name>
</gene>
<dbReference type="Pfam" id="PF00561">
    <property type="entry name" value="Abhydrolase_1"/>
    <property type="match status" value="1"/>
</dbReference>
<dbReference type="GO" id="GO:0003824">
    <property type="term" value="F:catalytic activity"/>
    <property type="evidence" value="ECO:0007669"/>
    <property type="project" value="InterPro"/>
</dbReference>
<dbReference type="OrthoDB" id="19657at2759"/>
<dbReference type="InterPro" id="IPR000073">
    <property type="entry name" value="AB_hydrolase_1"/>
</dbReference>
<dbReference type="InterPro" id="IPR029058">
    <property type="entry name" value="AB_hydrolase_fold"/>
</dbReference>
<dbReference type="Gene3D" id="3.40.50.1820">
    <property type="entry name" value="alpha/beta hydrolase"/>
    <property type="match status" value="1"/>
</dbReference>
<name>A0A7J7L0V3_9MAGN</name>
<dbReference type="PANTHER" id="PTHR43433:SF5">
    <property type="entry name" value="AB HYDROLASE-1 DOMAIN-CONTAINING PROTEIN"/>
    <property type="match status" value="1"/>
</dbReference>
<dbReference type="EMBL" id="JACGCM010002755">
    <property type="protein sequence ID" value="KAF6136174.1"/>
    <property type="molecule type" value="Genomic_DNA"/>
</dbReference>
<organism evidence="3 4">
    <name type="scientific">Kingdonia uniflora</name>
    <dbReference type="NCBI Taxonomy" id="39325"/>
    <lineage>
        <taxon>Eukaryota</taxon>
        <taxon>Viridiplantae</taxon>
        <taxon>Streptophyta</taxon>
        <taxon>Embryophyta</taxon>
        <taxon>Tracheophyta</taxon>
        <taxon>Spermatophyta</taxon>
        <taxon>Magnoliopsida</taxon>
        <taxon>Ranunculales</taxon>
        <taxon>Circaeasteraceae</taxon>
        <taxon>Kingdonia</taxon>
    </lineage>
</organism>
<keyword evidence="4" id="KW-1185">Reference proteome</keyword>
<evidence type="ECO:0000259" key="2">
    <source>
        <dbReference type="Pfam" id="PF00561"/>
    </source>
</evidence>
<dbReference type="SUPFAM" id="SSF53474">
    <property type="entry name" value="alpha/beta-Hydrolases"/>
    <property type="match status" value="1"/>
</dbReference>
<reference evidence="3 4" key="1">
    <citation type="journal article" date="2020" name="IScience">
        <title>Genome Sequencing of the Endangered Kingdonia uniflora (Circaeasteraceae, Ranunculales) Reveals Potential Mechanisms of Evolutionary Specialization.</title>
        <authorList>
            <person name="Sun Y."/>
            <person name="Deng T."/>
            <person name="Zhang A."/>
            <person name="Moore M.J."/>
            <person name="Landis J.B."/>
            <person name="Lin N."/>
            <person name="Zhang H."/>
            <person name="Zhang X."/>
            <person name="Huang J."/>
            <person name="Zhang X."/>
            <person name="Sun H."/>
            <person name="Wang H."/>
        </authorList>
    </citation>
    <scope>NUCLEOTIDE SEQUENCE [LARGE SCALE GENOMIC DNA]</scope>
    <source>
        <strain evidence="3">TB1705</strain>
        <tissue evidence="3">Leaf</tissue>
    </source>
</reference>
<keyword evidence="1" id="KW-1133">Transmembrane helix</keyword>
<evidence type="ECO:0000313" key="3">
    <source>
        <dbReference type="EMBL" id="KAF6136174.1"/>
    </source>
</evidence>
<dbReference type="AlphaFoldDB" id="A0A7J7L0V3"/>
<accession>A0A7J7L0V3</accession>
<comment type="caution">
    <text evidence="3">The sequence shown here is derived from an EMBL/GenBank/DDBJ whole genome shotgun (WGS) entry which is preliminary data.</text>
</comment>
<dbReference type="InterPro" id="IPR000639">
    <property type="entry name" value="Epox_hydrolase-like"/>
</dbReference>
<evidence type="ECO:0000313" key="4">
    <source>
        <dbReference type="Proteomes" id="UP000541444"/>
    </source>
</evidence>
<proteinExistence type="predicted"/>